<dbReference type="PANTHER" id="PTHR18964">
    <property type="entry name" value="ROK (REPRESSOR, ORF, KINASE) FAMILY"/>
    <property type="match status" value="1"/>
</dbReference>
<dbReference type="Proteomes" id="UP000065807">
    <property type="component" value="Chromosome"/>
</dbReference>
<keyword evidence="6" id="KW-1185">Reference proteome</keyword>
<comment type="function">
    <text evidence="1">Transcriptional repressor of xylose-utilizing enzymes.</text>
</comment>
<feature type="domain" description="HTH marR-type" evidence="4">
    <location>
        <begin position="19"/>
        <end position="63"/>
    </location>
</feature>
<protein>
    <submittedName>
        <fullName evidence="5">ROK family transcriptional regulator</fullName>
    </submittedName>
</protein>
<evidence type="ECO:0000256" key="1">
    <source>
        <dbReference type="ARBA" id="ARBA00002486"/>
    </source>
</evidence>
<evidence type="ECO:0000259" key="4">
    <source>
        <dbReference type="Pfam" id="PF01047"/>
    </source>
</evidence>
<proteinExistence type="inferred from homology"/>
<dbReference type="RefSeq" id="WP_144440281.1">
    <property type="nucleotide sequence ID" value="NZ_AP014924.1"/>
</dbReference>
<dbReference type="InterPro" id="IPR036390">
    <property type="entry name" value="WH_DNA-bd_sf"/>
</dbReference>
<dbReference type="SUPFAM" id="SSF53067">
    <property type="entry name" value="Actin-like ATPase domain"/>
    <property type="match status" value="1"/>
</dbReference>
<dbReference type="Gene3D" id="1.10.10.10">
    <property type="entry name" value="Winged helix-like DNA-binding domain superfamily/Winged helix DNA-binding domain"/>
    <property type="match status" value="1"/>
</dbReference>
<dbReference type="SUPFAM" id="SSF46785">
    <property type="entry name" value="Winged helix' DNA-binding domain"/>
    <property type="match status" value="1"/>
</dbReference>
<dbReference type="STRING" id="1555112.LIP_0399"/>
<evidence type="ECO:0000313" key="6">
    <source>
        <dbReference type="Proteomes" id="UP000065807"/>
    </source>
</evidence>
<dbReference type="KEGG" id="lpil:LIP_0399"/>
<evidence type="ECO:0000256" key="3">
    <source>
        <dbReference type="ARBA" id="ARBA00022629"/>
    </source>
</evidence>
<evidence type="ECO:0000313" key="5">
    <source>
        <dbReference type="EMBL" id="BAS26256.1"/>
    </source>
</evidence>
<dbReference type="CDD" id="cd23763">
    <property type="entry name" value="ASKHA_ATPase_ROK"/>
    <property type="match status" value="1"/>
</dbReference>
<reference evidence="6" key="2">
    <citation type="journal article" date="2016" name="Int. J. Syst. Evol. Microbiol.">
        <title>Complete genome sequence and cell structure of Limnochorda pilosa, a Gram-negative spore-former within the phylum Firmicutes.</title>
        <authorList>
            <person name="Watanabe M."/>
            <person name="Kojima H."/>
            <person name="Fukui M."/>
        </authorList>
    </citation>
    <scope>NUCLEOTIDE SEQUENCE [LARGE SCALE GENOMIC DNA]</scope>
    <source>
        <strain evidence="6">HC45</strain>
    </source>
</reference>
<evidence type="ECO:0000256" key="2">
    <source>
        <dbReference type="ARBA" id="ARBA00006479"/>
    </source>
</evidence>
<keyword evidence="3" id="KW-0119">Carbohydrate metabolism</keyword>
<sequence>MRDGMPGRPATQATLHQMNRAAVVRLIRQHGPVSRVQLSRLARLSKPTVSAVVTELLQEGLVREIGPGASAMGRKPILVEFASDSGVVVGVDLGVTKIRCMVADLDGTILRSTHHDLESVDAEAVLGSLVSCIGDALQGDHARLRTIVVGVPGVHEPRSGRVRLSPNLPRWGDIAVLSPLERAFQVPVILENDVNLAAIGEWSYGSARGFQNSIYVNLGAGLGAGIILDGRLYRGANGASGEIGFVLLDDPSTAPLDMAQGQLEGRAGGVAMRERALALLREPGSEGSKLASLDSGELSAKAVFDAAREGDALAASVVQDVASRLTRALVSMCVLFDPEILVLGGGLTRAGDILLRPITEGLRLYCPYPPQVTLSELEGDAEVRGAIAVAVQHVARVIEEPVD</sequence>
<reference evidence="6" key="1">
    <citation type="submission" date="2015-07" db="EMBL/GenBank/DDBJ databases">
        <title>Complete genome sequence and phylogenetic analysis of Limnochorda pilosa.</title>
        <authorList>
            <person name="Watanabe M."/>
            <person name="Kojima H."/>
            <person name="Fukui M."/>
        </authorList>
    </citation>
    <scope>NUCLEOTIDE SEQUENCE [LARGE SCALE GENOMIC DNA]</scope>
    <source>
        <strain evidence="6">HC45</strain>
    </source>
</reference>
<dbReference type="Pfam" id="PF01047">
    <property type="entry name" value="MarR"/>
    <property type="match status" value="1"/>
</dbReference>
<dbReference type="Gene3D" id="3.30.420.40">
    <property type="match status" value="2"/>
</dbReference>
<dbReference type="InterPro" id="IPR000835">
    <property type="entry name" value="HTH_MarR-typ"/>
</dbReference>
<accession>A0A0K2SGM0</accession>
<dbReference type="InterPro" id="IPR000600">
    <property type="entry name" value="ROK"/>
</dbReference>
<comment type="similarity">
    <text evidence="2">Belongs to the ROK (NagC/XylR) family.</text>
</comment>
<dbReference type="OrthoDB" id="9796533at2"/>
<organism evidence="5 6">
    <name type="scientific">Limnochorda pilosa</name>
    <dbReference type="NCBI Taxonomy" id="1555112"/>
    <lineage>
        <taxon>Bacteria</taxon>
        <taxon>Bacillati</taxon>
        <taxon>Bacillota</taxon>
        <taxon>Limnochordia</taxon>
        <taxon>Limnochordales</taxon>
        <taxon>Limnochordaceae</taxon>
        <taxon>Limnochorda</taxon>
    </lineage>
</organism>
<keyword evidence="3" id="KW-0859">Xylose metabolism</keyword>
<dbReference type="EMBL" id="AP014924">
    <property type="protein sequence ID" value="BAS26256.1"/>
    <property type="molecule type" value="Genomic_DNA"/>
</dbReference>
<dbReference type="Pfam" id="PF00480">
    <property type="entry name" value="ROK"/>
    <property type="match status" value="1"/>
</dbReference>
<gene>
    <name evidence="5" type="ORF">LIP_0399</name>
</gene>
<dbReference type="GO" id="GO:0003700">
    <property type="term" value="F:DNA-binding transcription factor activity"/>
    <property type="evidence" value="ECO:0007669"/>
    <property type="project" value="InterPro"/>
</dbReference>
<dbReference type="GO" id="GO:0042732">
    <property type="term" value="P:D-xylose metabolic process"/>
    <property type="evidence" value="ECO:0007669"/>
    <property type="project" value="UniProtKB-KW"/>
</dbReference>
<dbReference type="InterPro" id="IPR043129">
    <property type="entry name" value="ATPase_NBD"/>
</dbReference>
<dbReference type="InterPro" id="IPR036388">
    <property type="entry name" value="WH-like_DNA-bd_sf"/>
</dbReference>
<dbReference type="PANTHER" id="PTHR18964:SF149">
    <property type="entry name" value="BIFUNCTIONAL UDP-N-ACETYLGLUCOSAMINE 2-EPIMERASE_N-ACETYLMANNOSAMINE KINASE"/>
    <property type="match status" value="1"/>
</dbReference>
<name>A0A0K2SGM0_LIMPI</name>
<dbReference type="AlphaFoldDB" id="A0A0K2SGM0"/>